<evidence type="ECO:0000313" key="1">
    <source>
        <dbReference type="EMBL" id="MEQ2281316.1"/>
    </source>
</evidence>
<organism evidence="1 2">
    <name type="scientific">Ameca splendens</name>
    <dbReference type="NCBI Taxonomy" id="208324"/>
    <lineage>
        <taxon>Eukaryota</taxon>
        <taxon>Metazoa</taxon>
        <taxon>Chordata</taxon>
        <taxon>Craniata</taxon>
        <taxon>Vertebrata</taxon>
        <taxon>Euteleostomi</taxon>
        <taxon>Actinopterygii</taxon>
        <taxon>Neopterygii</taxon>
        <taxon>Teleostei</taxon>
        <taxon>Neoteleostei</taxon>
        <taxon>Acanthomorphata</taxon>
        <taxon>Ovalentaria</taxon>
        <taxon>Atherinomorphae</taxon>
        <taxon>Cyprinodontiformes</taxon>
        <taxon>Goodeidae</taxon>
        <taxon>Ameca</taxon>
    </lineage>
</organism>
<sequence>MTTGLNEKLYSEVWIGLHQDPKQPLVWRWINVKEMSTASSKYDLLSITRSSDYSYVSVRIYRATTEEV</sequence>
<evidence type="ECO:0000313" key="2">
    <source>
        <dbReference type="Proteomes" id="UP001469553"/>
    </source>
</evidence>
<dbReference type="EMBL" id="JAHRIP010003261">
    <property type="protein sequence ID" value="MEQ2281316.1"/>
    <property type="molecule type" value="Genomic_DNA"/>
</dbReference>
<dbReference type="Proteomes" id="UP001469553">
    <property type="component" value="Unassembled WGS sequence"/>
</dbReference>
<comment type="caution">
    <text evidence="1">The sequence shown here is derived from an EMBL/GenBank/DDBJ whole genome shotgun (WGS) entry which is preliminary data.</text>
</comment>
<accession>A0ABV0XIN1</accession>
<protein>
    <submittedName>
        <fullName evidence="1">Uncharacterized protein</fullName>
    </submittedName>
</protein>
<gene>
    <name evidence="1" type="ORF">AMECASPLE_028981</name>
</gene>
<proteinExistence type="predicted"/>
<reference evidence="1 2" key="1">
    <citation type="submission" date="2021-06" db="EMBL/GenBank/DDBJ databases">
        <authorList>
            <person name="Palmer J.M."/>
        </authorList>
    </citation>
    <scope>NUCLEOTIDE SEQUENCE [LARGE SCALE GENOMIC DNA]</scope>
    <source>
        <strain evidence="1 2">AS_MEX2019</strain>
        <tissue evidence="1">Muscle</tissue>
    </source>
</reference>
<keyword evidence="2" id="KW-1185">Reference proteome</keyword>
<name>A0ABV0XIN1_9TELE</name>